<feature type="compositionally biased region" description="Basic and acidic residues" evidence="13">
    <location>
        <begin position="507"/>
        <end position="523"/>
    </location>
</feature>
<keyword evidence="9 12" id="KW-1133">Transmembrane helix</keyword>
<dbReference type="GO" id="GO:0016682">
    <property type="term" value="F:oxidoreductase activity, acting on diphenols and related substances as donors, oxygen as acceptor"/>
    <property type="evidence" value="ECO:0007669"/>
    <property type="project" value="TreeGrafter"/>
</dbReference>
<keyword evidence="14" id="KW-0560">Oxidoreductase</keyword>
<keyword evidence="10 12" id="KW-0408">Iron</keyword>
<evidence type="ECO:0000256" key="4">
    <source>
        <dbReference type="ARBA" id="ARBA00022475"/>
    </source>
</evidence>
<evidence type="ECO:0000256" key="3">
    <source>
        <dbReference type="ARBA" id="ARBA00022448"/>
    </source>
</evidence>
<keyword evidence="6 12" id="KW-0812">Transmembrane</keyword>
<dbReference type="PANTHER" id="PTHR30365">
    <property type="entry name" value="CYTOCHROME D UBIQUINOL OXIDASE"/>
    <property type="match status" value="1"/>
</dbReference>
<sequence length="531" mass="58197">MDPLEIARWQFGITTVYHFIMVPLTIGLGLTVAALQTAWYVTGREHFLRMTKFWGKLFLINFIMGVATGIVQEFQFGMAWSEYSRFVGDVFGAPLAMEALIAFFLESVFLGAWIFGWRTLSPRVHLLAIWAAVIGAHFSAYFIMAANAFMQHPVGYEVVDGRPVLSDIGAVLSNPVLLTHFPHTLFGAYAVAGGFLLGISWYHLYRRRVEGIDTVDDTGRVVVGTTGSKGRDEIDHAVWIRSLRIGAVVALIAFTGTAFTGHKQAQQMIEFQPLKMASAEAACHDGTAFSVFSFADLSNREGQTTCDDVVGLVEVPGLLSYLAHEDFTTPVKGVNTLIPEYQEKYGTHLPDDPMYGERAGRPIDYQPLMEVTYWGFRLMITFGGLAALAAAMTLWMTRRGTVPESKTWMRLAVASIGAPFAANITGWVFTEMGRQPFVVAPNPSMSGTDQVFMYTAAAVSPGVDGVEILVSLIVLGLIYGALLVVELVLLTRYVRGGVPAGMPELTADEHRDGEGGPDDARDRDDVLAFAY</sequence>
<dbReference type="EC" id="1.10.3.-" evidence="14"/>
<evidence type="ECO:0000256" key="1">
    <source>
        <dbReference type="ARBA" id="ARBA00004651"/>
    </source>
</evidence>
<comment type="subcellular location">
    <subcellularLocation>
        <location evidence="1">Cell membrane</location>
        <topology evidence="1">Multi-pass membrane protein</topology>
    </subcellularLocation>
</comment>
<keyword evidence="11 12" id="KW-0472">Membrane</keyword>
<comment type="caution">
    <text evidence="14">The sequence shown here is derived from an EMBL/GenBank/DDBJ whole genome shotgun (WGS) entry which is preliminary data.</text>
</comment>
<dbReference type="GO" id="GO:0070069">
    <property type="term" value="C:cytochrome complex"/>
    <property type="evidence" value="ECO:0007669"/>
    <property type="project" value="UniProtKB-UniRule"/>
</dbReference>
<keyword evidence="5 12" id="KW-0349">Heme</keyword>
<evidence type="ECO:0000256" key="7">
    <source>
        <dbReference type="ARBA" id="ARBA00022723"/>
    </source>
</evidence>
<dbReference type="Pfam" id="PF01654">
    <property type="entry name" value="Cyt_bd_oxida_I"/>
    <property type="match status" value="1"/>
</dbReference>
<keyword evidence="8 12" id="KW-0249">Electron transport</keyword>
<feature type="transmembrane region" description="Helical" evidence="12">
    <location>
        <begin position="408"/>
        <end position="429"/>
    </location>
</feature>
<feature type="transmembrane region" description="Helical" evidence="12">
    <location>
        <begin position="238"/>
        <end position="259"/>
    </location>
</feature>
<keyword evidence="4 12" id="KW-1003">Cell membrane</keyword>
<feature type="transmembrane region" description="Helical" evidence="12">
    <location>
        <begin position="53"/>
        <end position="71"/>
    </location>
</feature>
<dbReference type="GO" id="GO:0020037">
    <property type="term" value="F:heme binding"/>
    <property type="evidence" value="ECO:0007669"/>
    <property type="project" value="TreeGrafter"/>
</dbReference>
<dbReference type="GO" id="GO:0046872">
    <property type="term" value="F:metal ion binding"/>
    <property type="evidence" value="ECO:0007669"/>
    <property type="project" value="UniProtKB-UniRule"/>
</dbReference>
<evidence type="ECO:0000256" key="12">
    <source>
        <dbReference type="PIRNR" id="PIRNR006446"/>
    </source>
</evidence>
<name>A0A7W7GNK4_9MICC</name>
<dbReference type="AlphaFoldDB" id="A0A7W7GNK4"/>
<dbReference type="EMBL" id="JACHNA010000001">
    <property type="protein sequence ID" value="MBB4735395.1"/>
    <property type="molecule type" value="Genomic_DNA"/>
</dbReference>
<feature type="transmembrane region" description="Helical" evidence="12">
    <location>
        <begin position="468"/>
        <end position="490"/>
    </location>
</feature>
<feature type="transmembrane region" description="Helical" evidence="12">
    <location>
        <begin position="91"/>
        <end position="115"/>
    </location>
</feature>
<keyword evidence="7 12" id="KW-0479">Metal-binding</keyword>
<evidence type="ECO:0000256" key="10">
    <source>
        <dbReference type="ARBA" id="ARBA00023004"/>
    </source>
</evidence>
<dbReference type="PANTHER" id="PTHR30365:SF15">
    <property type="entry name" value="CYTOCHROME BD UBIQUINOL OXIDASE SUBUNIT 1"/>
    <property type="match status" value="1"/>
</dbReference>
<dbReference type="PIRSF" id="PIRSF006446">
    <property type="entry name" value="Cyt_quinol_oxidase_1"/>
    <property type="match status" value="1"/>
</dbReference>
<feature type="transmembrane region" description="Helical" evidence="12">
    <location>
        <begin position="127"/>
        <end position="150"/>
    </location>
</feature>
<reference evidence="14 15" key="1">
    <citation type="submission" date="2020-08" db="EMBL/GenBank/DDBJ databases">
        <title>Sequencing the genomes of 1000 actinobacteria strains.</title>
        <authorList>
            <person name="Klenk H.-P."/>
        </authorList>
    </citation>
    <scope>NUCLEOTIDE SEQUENCE [LARGE SCALE GENOMIC DNA]</scope>
    <source>
        <strain evidence="14 15">DSM 23974</strain>
    </source>
</reference>
<feature type="transmembrane region" description="Helical" evidence="12">
    <location>
        <begin position="20"/>
        <end position="41"/>
    </location>
</feature>
<evidence type="ECO:0000313" key="15">
    <source>
        <dbReference type="Proteomes" id="UP000540191"/>
    </source>
</evidence>
<protein>
    <submittedName>
        <fullName evidence="14">Cytochrome d ubiquinol oxidase subunit I</fullName>
        <ecNumber evidence="14">1.10.3.-</ecNumber>
    </submittedName>
</protein>
<feature type="transmembrane region" description="Helical" evidence="12">
    <location>
        <begin position="186"/>
        <end position="205"/>
    </location>
</feature>
<evidence type="ECO:0000256" key="6">
    <source>
        <dbReference type="ARBA" id="ARBA00022692"/>
    </source>
</evidence>
<keyword evidence="15" id="KW-1185">Reference proteome</keyword>
<evidence type="ECO:0000256" key="8">
    <source>
        <dbReference type="ARBA" id="ARBA00022982"/>
    </source>
</evidence>
<evidence type="ECO:0000256" key="9">
    <source>
        <dbReference type="ARBA" id="ARBA00022989"/>
    </source>
</evidence>
<feature type="region of interest" description="Disordered" evidence="13">
    <location>
        <begin position="504"/>
        <end position="523"/>
    </location>
</feature>
<evidence type="ECO:0000313" key="14">
    <source>
        <dbReference type="EMBL" id="MBB4735395.1"/>
    </source>
</evidence>
<accession>A0A7W7GNK4</accession>
<evidence type="ECO:0000256" key="2">
    <source>
        <dbReference type="ARBA" id="ARBA00009819"/>
    </source>
</evidence>
<gene>
    <name evidence="14" type="ORF">HDA30_000903</name>
</gene>
<keyword evidence="3 12" id="KW-0813">Transport</keyword>
<dbReference type="GO" id="GO:0005886">
    <property type="term" value="C:plasma membrane"/>
    <property type="evidence" value="ECO:0007669"/>
    <property type="project" value="UniProtKB-SubCell"/>
</dbReference>
<evidence type="ECO:0000256" key="5">
    <source>
        <dbReference type="ARBA" id="ARBA00022617"/>
    </source>
</evidence>
<dbReference type="InterPro" id="IPR002585">
    <property type="entry name" value="Cyt-d_ubiquinol_oxidase_su_1"/>
</dbReference>
<comment type="similarity">
    <text evidence="2 12">Belongs to the cytochrome ubiquinol oxidase subunit 1 family.</text>
</comment>
<evidence type="ECO:0000256" key="11">
    <source>
        <dbReference type="ARBA" id="ARBA00023136"/>
    </source>
</evidence>
<dbReference type="Proteomes" id="UP000540191">
    <property type="component" value="Unassembled WGS sequence"/>
</dbReference>
<dbReference type="GO" id="GO:0019646">
    <property type="term" value="P:aerobic electron transport chain"/>
    <property type="evidence" value="ECO:0007669"/>
    <property type="project" value="InterPro"/>
</dbReference>
<feature type="transmembrane region" description="Helical" evidence="12">
    <location>
        <begin position="374"/>
        <end position="396"/>
    </location>
</feature>
<proteinExistence type="inferred from homology"/>
<evidence type="ECO:0000256" key="13">
    <source>
        <dbReference type="SAM" id="MobiDB-lite"/>
    </source>
</evidence>
<dbReference type="GO" id="GO:0009055">
    <property type="term" value="F:electron transfer activity"/>
    <property type="evidence" value="ECO:0007669"/>
    <property type="project" value="UniProtKB-UniRule"/>
</dbReference>
<dbReference type="RefSeq" id="WP_158496028.1">
    <property type="nucleotide sequence ID" value="NZ_JACHNA010000001.1"/>
</dbReference>
<organism evidence="14 15">
    <name type="scientific">Micrococcus cohnii</name>
    <dbReference type="NCBI Taxonomy" id="993416"/>
    <lineage>
        <taxon>Bacteria</taxon>
        <taxon>Bacillati</taxon>
        <taxon>Actinomycetota</taxon>
        <taxon>Actinomycetes</taxon>
        <taxon>Micrococcales</taxon>
        <taxon>Micrococcaceae</taxon>
        <taxon>Micrococcus</taxon>
    </lineage>
</organism>